<dbReference type="GO" id="GO:0005525">
    <property type="term" value="F:GTP binding"/>
    <property type="evidence" value="ECO:0007669"/>
    <property type="project" value="InterPro"/>
</dbReference>
<dbReference type="CDD" id="cd01855">
    <property type="entry name" value="YqeH"/>
    <property type="match status" value="1"/>
</dbReference>
<keyword evidence="4" id="KW-1185">Reference proteome</keyword>
<reference evidence="3 4" key="1">
    <citation type="journal article" date="2018" name="Cell">
        <title>The Chara Genome: Secondary Complexity and Implications for Plant Terrestrialization.</title>
        <authorList>
            <person name="Nishiyama T."/>
            <person name="Sakayama H."/>
            <person name="Vries J.D."/>
            <person name="Buschmann H."/>
            <person name="Saint-Marcoux D."/>
            <person name="Ullrich K.K."/>
            <person name="Haas F.B."/>
            <person name="Vanderstraeten L."/>
            <person name="Becker D."/>
            <person name="Lang D."/>
            <person name="Vosolsobe S."/>
            <person name="Rombauts S."/>
            <person name="Wilhelmsson P.K.I."/>
            <person name="Janitza P."/>
            <person name="Kern R."/>
            <person name="Heyl A."/>
            <person name="Rumpler F."/>
            <person name="Villalobos L.I.A.C."/>
            <person name="Clay J.M."/>
            <person name="Skokan R."/>
            <person name="Toyoda A."/>
            <person name="Suzuki Y."/>
            <person name="Kagoshima H."/>
            <person name="Schijlen E."/>
            <person name="Tajeshwar N."/>
            <person name="Catarino B."/>
            <person name="Hetherington A.J."/>
            <person name="Saltykova A."/>
            <person name="Bonnot C."/>
            <person name="Breuninger H."/>
            <person name="Symeonidi A."/>
            <person name="Radhakrishnan G.V."/>
            <person name="Van Nieuwerburgh F."/>
            <person name="Deforce D."/>
            <person name="Chang C."/>
            <person name="Karol K.G."/>
            <person name="Hedrich R."/>
            <person name="Ulvskov P."/>
            <person name="Glockner G."/>
            <person name="Delwiche C.F."/>
            <person name="Petrasek J."/>
            <person name="Van de Peer Y."/>
            <person name="Friml J."/>
            <person name="Beilby M."/>
            <person name="Dolan L."/>
            <person name="Kohara Y."/>
            <person name="Sugano S."/>
            <person name="Fujiyama A."/>
            <person name="Delaux P.-M."/>
            <person name="Quint M."/>
            <person name="TheiBen G."/>
            <person name="Hagemann M."/>
            <person name="Harholt J."/>
            <person name="Dunand C."/>
            <person name="Zachgo S."/>
            <person name="Langdale J."/>
            <person name="Maumus F."/>
            <person name="Straeten D.V.D."/>
            <person name="Gould S.B."/>
            <person name="Rensing S.A."/>
        </authorList>
    </citation>
    <scope>NUCLEOTIDE SEQUENCE [LARGE SCALE GENOMIC DNA]</scope>
    <source>
        <strain evidence="3 4">S276</strain>
    </source>
</reference>
<dbReference type="GO" id="GO:0003924">
    <property type="term" value="F:GTPase activity"/>
    <property type="evidence" value="ECO:0007669"/>
    <property type="project" value="InterPro"/>
</dbReference>
<dbReference type="InterPro" id="IPR006073">
    <property type="entry name" value="GTP-bd"/>
</dbReference>
<dbReference type="InterPro" id="IPR044229">
    <property type="entry name" value="NOA1"/>
</dbReference>
<dbReference type="Gramene" id="GBG82436">
    <property type="protein sequence ID" value="GBG82436"/>
    <property type="gene ID" value="CBR_g34812"/>
</dbReference>
<dbReference type="InterPro" id="IPR027417">
    <property type="entry name" value="P-loop_NTPase"/>
</dbReference>
<dbReference type="OrthoDB" id="1696305at2759"/>
<feature type="region of interest" description="Disordered" evidence="1">
    <location>
        <begin position="359"/>
        <end position="392"/>
    </location>
</feature>
<feature type="compositionally biased region" description="Polar residues" evidence="1">
    <location>
        <begin position="380"/>
        <end position="392"/>
    </location>
</feature>
<evidence type="ECO:0000256" key="1">
    <source>
        <dbReference type="SAM" id="MobiDB-lite"/>
    </source>
</evidence>
<organism evidence="3 4">
    <name type="scientific">Chara braunii</name>
    <name type="common">Braun's stonewort</name>
    <dbReference type="NCBI Taxonomy" id="69332"/>
    <lineage>
        <taxon>Eukaryota</taxon>
        <taxon>Viridiplantae</taxon>
        <taxon>Streptophyta</taxon>
        <taxon>Charophyceae</taxon>
        <taxon>Charales</taxon>
        <taxon>Characeae</taxon>
        <taxon>Chara</taxon>
    </lineage>
</organism>
<dbReference type="EMBL" id="BFEA01000406">
    <property type="protein sequence ID" value="GBG82436.1"/>
    <property type="molecule type" value="Genomic_DNA"/>
</dbReference>
<evidence type="ECO:0000313" key="3">
    <source>
        <dbReference type="EMBL" id="GBG82436.1"/>
    </source>
</evidence>
<proteinExistence type="predicted"/>
<comment type="caution">
    <text evidence="3">The sequence shown here is derived from an EMBL/GenBank/DDBJ whole genome shotgun (WGS) entry which is preliminary data.</text>
</comment>
<dbReference type="PANTHER" id="PTHR47569">
    <property type="entry name" value="NO-ASSOCIATED PROTEIN 1, CHLOROPLASTIC/MITOCHONDRIAL"/>
    <property type="match status" value="1"/>
</dbReference>
<name>A0A388LJD8_CHABU</name>
<gene>
    <name evidence="3" type="ORF">CBR_g34812</name>
</gene>
<dbReference type="Pfam" id="PF01926">
    <property type="entry name" value="MMR_HSR1"/>
    <property type="match status" value="1"/>
</dbReference>
<protein>
    <recommendedName>
        <fullName evidence="2">G domain-containing protein</fullName>
    </recommendedName>
</protein>
<dbReference type="Gene3D" id="3.40.50.300">
    <property type="entry name" value="P-loop containing nucleotide triphosphate hydrolases"/>
    <property type="match status" value="1"/>
</dbReference>
<dbReference type="STRING" id="69332.A0A388LJD8"/>
<evidence type="ECO:0000259" key="2">
    <source>
        <dbReference type="Pfam" id="PF01926"/>
    </source>
</evidence>
<accession>A0A388LJD8</accession>
<dbReference type="SUPFAM" id="SSF52540">
    <property type="entry name" value="P-loop containing nucleoside triphosphate hydrolases"/>
    <property type="match status" value="1"/>
</dbReference>
<dbReference type="Proteomes" id="UP000265515">
    <property type="component" value="Unassembled WGS sequence"/>
</dbReference>
<feature type="domain" description="G" evidence="2">
    <location>
        <begin position="87"/>
        <end position="154"/>
    </location>
</feature>
<evidence type="ECO:0000313" key="4">
    <source>
        <dbReference type="Proteomes" id="UP000265515"/>
    </source>
</evidence>
<feature type="non-terminal residue" evidence="3">
    <location>
        <position position="1"/>
    </location>
</feature>
<dbReference type="PANTHER" id="PTHR47569:SF2">
    <property type="entry name" value="NO-ASSOCIATED PROTEIN 1, CHLOROPLASTIC_MITOCHONDRIAL"/>
    <property type="match status" value="1"/>
</dbReference>
<sequence length="468" mass="50011">VDIIDFNGSFLARVRDLVGANPIILVVTKVDLLPEGTDFAAVADWLLAATMRKKLNVVSIHLTSAKSGAGIRGVAANIMRERLGRDVYVLGAANVGKSAFISALLDEMAQHDIMAANARRFRPVQSAMPGTTLGPIAIKAFSSGGDLFDTPGIHLHHRMPAVVDPADLPLLAPRRRMRPYIVSAPIPDEPARKARHDDEGLHWGTLPTDTVSGQSFVTAIGGAAAGDQSGLEIATGAAAENRVQARGAGSKTGLAGWSLFWGGLARIDILQAPPSAKLAFYGATAVRVHFVQTSEADDFYERELGHKLSPPSTRHAGGGWKGLQKTPVLQFTAQAGPRPAGEVAISGLGWFSISGVEEESHVGSPNEGVSSESQRARAGDSTTTKSGTNLTMKTEGNLRKGRERNDNGVDFSLEVHVPKGVEVFPRSALPVGESAKDWYEWLDLTSYEASEDQAKQLPQLFYTDQQRI</sequence>
<dbReference type="AlphaFoldDB" id="A0A388LJD8"/>